<feature type="transmembrane region" description="Helical" evidence="1">
    <location>
        <begin position="30"/>
        <end position="49"/>
    </location>
</feature>
<comment type="caution">
    <text evidence="2">The sequence shown here is derived from an EMBL/GenBank/DDBJ whole genome shotgun (WGS) entry which is preliminary data.</text>
</comment>
<accession>A0ABT9FM02</accession>
<sequence>MINLFLGVVLLLAAILNIFGVVEITKPYVFGFSLSVLFMSLVSYSEDPINEVQNKQSFSTVLKNIFLFCSILSFVLVPLTYNTKLVQEIINSIDDVTFLLLGIAISFLTLFSSKRTSYQLKKLIEMEKQNASNEKIKEILNRIENIKKE</sequence>
<dbReference type="RefSeq" id="WP_305753415.1">
    <property type="nucleotide sequence ID" value="NZ_JAPCKK010000006.1"/>
</dbReference>
<keyword evidence="3" id="KW-1185">Reference proteome</keyword>
<feature type="transmembrane region" description="Helical" evidence="1">
    <location>
        <begin position="96"/>
        <end position="113"/>
    </location>
</feature>
<evidence type="ECO:0000313" key="3">
    <source>
        <dbReference type="Proteomes" id="UP001241848"/>
    </source>
</evidence>
<gene>
    <name evidence="2" type="ORF">OIN60_03100</name>
</gene>
<keyword evidence="1" id="KW-0812">Transmembrane</keyword>
<organism evidence="2 3">
    <name type="scientific">Paenibacillus zeirhizosphaerae</name>
    <dbReference type="NCBI Taxonomy" id="2987519"/>
    <lineage>
        <taxon>Bacteria</taxon>
        <taxon>Bacillati</taxon>
        <taxon>Bacillota</taxon>
        <taxon>Bacilli</taxon>
        <taxon>Bacillales</taxon>
        <taxon>Paenibacillaceae</taxon>
        <taxon>Paenibacillus</taxon>
    </lineage>
</organism>
<feature type="transmembrane region" description="Helical" evidence="1">
    <location>
        <begin position="61"/>
        <end position="81"/>
    </location>
</feature>
<keyword evidence="1" id="KW-0472">Membrane</keyword>
<dbReference type="Proteomes" id="UP001241848">
    <property type="component" value="Unassembled WGS sequence"/>
</dbReference>
<keyword evidence="1" id="KW-1133">Transmembrane helix</keyword>
<protein>
    <submittedName>
        <fullName evidence="2">Uncharacterized protein</fullName>
    </submittedName>
</protein>
<dbReference type="EMBL" id="JAPCKK010000006">
    <property type="protein sequence ID" value="MDP4095778.1"/>
    <property type="molecule type" value="Genomic_DNA"/>
</dbReference>
<reference evidence="2 3" key="1">
    <citation type="submission" date="2022-10" db="EMBL/GenBank/DDBJ databases">
        <title>Paenibacillus description and whole genome data of maize root bacterial community.</title>
        <authorList>
            <person name="Marton D."/>
            <person name="Farkas M."/>
            <person name="Cserhati M."/>
        </authorList>
    </citation>
    <scope>NUCLEOTIDE SEQUENCE [LARGE SCALE GENOMIC DNA]</scope>
    <source>
        <strain evidence="2 3">P96</strain>
    </source>
</reference>
<proteinExistence type="predicted"/>
<name>A0ABT9FM02_9BACL</name>
<evidence type="ECO:0000313" key="2">
    <source>
        <dbReference type="EMBL" id="MDP4095778.1"/>
    </source>
</evidence>
<evidence type="ECO:0000256" key="1">
    <source>
        <dbReference type="SAM" id="Phobius"/>
    </source>
</evidence>